<feature type="region of interest" description="Disordered" evidence="3">
    <location>
        <begin position="1"/>
        <end position="26"/>
    </location>
</feature>
<evidence type="ECO:0000256" key="3">
    <source>
        <dbReference type="SAM" id="MobiDB-lite"/>
    </source>
</evidence>
<evidence type="ECO:0000256" key="1">
    <source>
        <dbReference type="ARBA" id="ARBA00022679"/>
    </source>
</evidence>
<dbReference type="InterPro" id="IPR050832">
    <property type="entry name" value="Bact_Acetyltransf"/>
</dbReference>
<dbReference type="CDD" id="cd04301">
    <property type="entry name" value="NAT_SF"/>
    <property type="match status" value="1"/>
</dbReference>
<dbReference type="AlphaFoldDB" id="A0A543BAM9"/>
<dbReference type="Proteomes" id="UP000317209">
    <property type="component" value="Unassembled WGS sequence"/>
</dbReference>
<dbReference type="SUPFAM" id="SSF55729">
    <property type="entry name" value="Acyl-CoA N-acyltransferases (Nat)"/>
    <property type="match status" value="1"/>
</dbReference>
<dbReference type="OrthoDB" id="70840at2"/>
<sequence length="185" mass="19846">MPFSSADPIPHDPARSPERDGDDRPSLTFTVVDPRAAEATSLLTRFFADIVSRYWGRPATSEEVARAMSDEPSDDLQGETGYLVLAQSPAGVLGCAGVRVVAPGVGEVTRVFLDPVARGSGAARALLGELETIAAERGLHRLRLTVREDLVEARRLYERAGYVPVEPFSTSPYADHFLGKAVGPA</sequence>
<keyword evidence="1 5" id="KW-0808">Transferase</keyword>
<proteinExistence type="predicted"/>
<protein>
    <submittedName>
        <fullName evidence="5">Acetyltransferase (GNAT) family protein</fullName>
    </submittedName>
</protein>
<dbReference type="GO" id="GO:0016747">
    <property type="term" value="F:acyltransferase activity, transferring groups other than amino-acyl groups"/>
    <property type="evidence" value="ECO:0007669"/>
    <property type="project" value="InterPro"/>
</dbReference>
<evidence type="ECO:0000313" key="6">
    <source>
        <dbReference type="Proteomes" id="UP000317209"/>
    </source>
</evidence>
<dbReference type="EMBL" id="VFOX01000002">
    <property type="protein sequence ID" value="TQL81887.1"/>
    <property type="molecule type" value="Genomic_DNA"/>
</dbReference>
<evidence type="ECO:0000256" key="2">
    <source>
        <dbReference type="ARBA" id="ARBA00023315"/>
    </source>
</evidence>
<keyword evidence="2" id="KW-0012">Acyltransferase</keyword>
<dbReference type="PANTHER" id="PTHR43877:SF2">
    <property type="entry name" value="AMINOALKYLPHOSPHONATE N-ACETYLTRANSFERASE-RELATED"/>
    <property type="match status" value="1"/>
</dbReference>
<dbReference type="Pfam" id="PF00583">
    <property type="entry name" value="Acetyltransf_1"/>
    <property type="match status" value="1"/>
</dbReference>
<comment type="caution">
    <text evidence="5">The sequence shown here is derived from an EMBL/GenBank/DDBJ whole genome shotgun (WGS) entry which is preliminary data.</text>
</comment>
<gene>
    <name evidence="5" type="ORF">FB560_3368</name>
</gene>
<evidence type="ECO:0000259" key="4">
    <source>
        <dbReference type="PROSITE" id="PS51186"/>
    </source>
</evidence>
<dbReference type="InterPro" id="IPR000182">
    <property type="entry name" value="GNAT_dom"/>
</dbReference>
<evidence type="ECO:0000313" key="5">
    <source>
        <dbReference type="EMBL" id="TQL81887.1"/>
    </source>
</evidence>
<reference evidence="5 6" key="1">
    <citation type="submission" date="2019-06" db="EMBL/GenBank/DDBJ databases">
        <title>Sequencing the genomes of 1000 actinobacteria strains.</title>
        <authorList>
            <person name="Klenk H.-P."/>
        </authorList>
    </citation>
    <scope>NUCLEOTIDE SEQUENCE [LARGE SCALE GENOMIC DNA]</scope>
    <source>
        <strain evidence="5 6">DSM 20169</strain>
    </source>
</reference>
<dbReference type="Gene3D" id="3.40.630.30">
    <property type="match status" value="1"/>
</dbReference>
<keyword evidence="6" id="KW-1185">Reference proteome</keyword>
<dbReference type="PROSITE" id="PS51186">
    <property type="entry name" value="GNAT"/>
    <property type="match status" value="1"/>
</dbReference>
<dbReference type="InterPro" id="IPR016181">
    <property type="entry name" value="Acyl_CoA_acyltransferase"/>
</dbReference>
<organism evidence="5 6">
    <name type="scientific">Microbacterium saperdae</name>
    <dbReference type="NCBI Taxonomy" id="69368"/>
    <lineage>
        <taxon>Bacteria</taxon>
        <taxon>Bacillati</taxon>
        <taxon>Actinomycetota</taxon>
        <taxon>Actinomycetes</taxon>
        <taxon>Micrococcales</taxon>
        <taxon>Microbacteriaceae</taxon>
        <taxon>Microbacterium</taxon>
    </lineage>
</organism>
<feature type="domain" description="N-acetyltransferase" evidence="4">
    <location>
        <begin position="34"/>
        <end position="185"/>
    </location>
</feature>
<dbReference type="RefSeq" id="WP_141873650.1">
    <property type="nucleotide sequence ID" value="NZ_VFOX01000002.1"/>
</dbReference>
<name>A0A543BAM9_9MICO</name>
<dbReference type="PANTHER" id="PTHR43877">
    <property type="entry name" value="AMINOALKYLPHOSPHONATE N-ACETYLTRANSFERASE-RELATED-RELATED"/>
    <property type="match status" value="1"/>
</dbReference>
<accession>A0A543BAM9</accession>
<feature type="compositionally biased region" description="Basic and acidic residues" evidence="3">
    <location>
        <begin position="9"/>
        <end position="25"/>
    </location>
</feature>